<feature type="region of interest" description="Disordered" evidence="1">
    <location>
        <begin position="50"/>
        <end position="74"/>
    </location>
</feature>
<name>A0A9P6AL32_9AGAM</name>
<evidence type="ECO:0000256" key="1">
    <source>
        <dbReference type="SAM" id="MobiDB-lite"/>
    </source>
</evidence>
<feature type="compositionally biased region" description="Pro residues" evidence="1">
    <location>
        <begin position="168"/>
        <end position="178"/>
    </location>
</feature>
<dbReference type="EMBL" id="MU129070">
    <property type="protein sequence ID" value="KAF9507845.1"/>
    <property type="molecule type" value="Genomic_DNA"/>
</dbReference>
<accession>A0A9P6AL32</accession>
<dbReference type="AlphaFoldDB" id="A0A9P6AL32"/>
<feature type="region of interest" description="Disordered" evidence="1">
    <location>
        <begin position="161"/>
        <end position="189"/>
    </location>
</feature>
<keyword evidence="3" id="KW-1185">Reference proteome</keyword>
<sequence length="189" mass="20079">MAAQCMGMRHSSAMHGNTTRQCNVQQHDTAVQCSSATHGNATQQHTNNAIYGTAPNKDATASNDTPGITHPPRQPCKRAVKAALFAWTLLLMPTNTDATPPPPDPAYQHPNNGVLGGPAQTAVHEPEYGPSTPHPLQRVWGTTSTGPQYPAPTAAGVGYCKILNQNPHKPPTTNPPNNMPQTKTMNKAP</sequence>
<gene>
    <name evidence="2" type="ORF">BS47DRAFT_1366332</name>
</gene>
<organism evidence="2 3">
    <name type="scientific">Hydnum rufescens UP504</name>
    <dbReference type="NCBI Taxonomy" id="1448309"/>
    <lineage>
        <taxon>Eukaryota</taxon>
        <taxon>Fungi</taxon>
        <taxon>Dikarya</taxon>
        <taxon>Basidiomycota</taxon>
        <taxon>Agaricomycotina</taxon>
        <taxon>Agaricomycetes</taxon>
        <taxon>Cantharellales</taxon>
        <taxon>Hydnaceae</taxon>
        <taxon>Hydnum</taxon>
    </lineage>
</organism>
<comment type="caution">
    <text evidence="2">The sequence shown here is derived from an EMBL/GenBank/DDBJ whole genome shotgun (WGS) entry which is preliminary data.</text>
</comment>
<proteinExistence type="predicted"/>
<dbReference type="Proteomes" id="UP000886523">
    <property type="component" value="Unassembled WGS sequence"/>
</dbReference>
<evidence type="ECO:0000313" key="3">
    <source>
        <dbReference type="Proteomes" id="UP000886523"/>
    </source>
</evidence>
<protein>
    <submittedName>
        <fullName evidence="2">Uncharacterized protein</fullName>
    </submittedName>
</protein>
<evidence type="ECO:0000313" key="2">
    <source>
        <dbReference type="EMBL" id="KAF9507845.1"/>
    </source>
</evidence>
<feature type="compositionally biased region" description="Low complexity" evidence="1">
    <location>
        <begin position="179"/>
        <end position="189"/>
    </location>
</feature>
<reference evidence="2" key="1">
    <citation type="journal article" date="2020" name="Nat. Commun.">
        <title>Large-scale genome sequencing of mycorrhizal fungi provides insights into the early evolution of symbiotic traits.</title>
        <authorList>
            <person name="Miyauchi S."/>
            <person name="Kiss E."/>
            <person name="Kuo A."/>
            <person name="Drula E."/>
            <person name="Kohler A."/>
            <person name="Sanchez-Garcia M."/>
            <person name="Morin E."/>
            <person name="Andreopoulos B."/>
            <person name="Barry K.W."/>
            <person name="Bonito G."/>
            <person name="Buee M."/>
            <person name="Carver A."/>
            <person name="Chen C."/>
            <person name="Cichocki N."/>
            <person name="Clum A."/>
            <person name="Culley D."/>
            <person name="Crous P.W."/>
            <person name="Fauchery L."/>
            <person name="Girlanda M."/>
            <person name="Hayes R.D."/>
            <person name="Keri Z."/>
            <person name="LaButti K."/>
            <person name="Lipzen A."/>
            <person name="Lombard V."/>
            <person name="Magnuson J."/>
            <person name="Maillard F."/>
            <person name="Murat C."/>
            <person name="Nolan M."/>
            <person name="Ohm R.A."/>
            <person name="Pangilinan J."/>
            <person name="Pereira M.F."/>
            <person name="Perotto S."/>
            <person name="Peter M."/>
            <person name="Pfister S."/>
            <person name="Riley R."/>
            <person name="Sitrit Y."/>
            <person name="Stielow J.B."/>
            <person name="Szollosi G."/>
            <person name="Zifcakova L."/>
            <person name="Stursova M."/>
            <person name="Spatafora J.W."/>
            <person name="Tedersoo L."/>
            <person name="Vaario L.M."/>
            <person name="Yamada A."/>
            <person name="Yan M."/>
            <person name="Wang P."/>
            <person name="Xu J."/>
            <person name="Bruns T."/>
            <person name="Baldrian P."/>
            <person name="Vilgalys R."/>
            <person name="Dunand C."/>
            <person name="Henrissat B."/>
            <person name="Grigoriev I.V."/>
            <person name="Hibbett D."/>
            <person name="Nagy L.G."/>
            <person name="Martin F.M."/>
        </authorList>
    </citation>
    <scope>NUCLEOTIDE SEQUENCE</scope>
    <source>
        <strain evidence="2">UP504</strain>
    </source>
</reference>